<feature type="domain" description="Helix-turn-helix" evidence="1">
    <location>
        <begin position="37"/>
        <end position="78"/>
    </location>
</feature>
<evidence type="ECO:0000313" key="3">
    <source>
        <dbReference type="Proteomes" id="UP001432190"/>
    </source>
</evidence>
<name>A0ABZ1S6D9_9ACTN</name>
<dbReference type="RefSeq" id="WP_328851245.1">
    <property type="nucleotide sequence ID" value="NZ_CP108084.1"/>
</dbReference>
<reference evidence="2" key="1">
    <citation type="submission" date="2022-10" db="EMBL/GenBank/DDBJ databases">
        <title>The complete genomes of actinobacterial strains from the NBC collection.</title>
        <authorList>
            <person name="Joergensen T.S."/>
            <person name="Alvarez Arevalo M."/>
            <person name="Sterndorff E.B."/>
            <person name="Faurdal D."/>
            <person name="Vuksanovic O."/>
            <person name="Mourched A.-S."/>
            <person name="Charusanti P."/>
            <person name="Shaw S."/>
            <person name="Blin K."/>
            <person name="Weber T."/>
        </authorList>
    </citation>
    <scope>NUCLEOTIDE SEQUENCE</scope>
    <source>
        <strain evidence="2">NBC_00256</strain>
    </source>
</reference>
<dbReference type="InterPro" id="IPR041657">
    <property type="entry name" value="HTH_17"/>
</dbReference>
<gene>
    <name evidence="2" type="ORF">OG994_25765</name>
</gene>
<keyword evidence="3" id="KW-1185">Reference proteome</keyword>
<evidence type="ECO:0000313" key="2">
    <source>
        <dbReference type="EMBL" id="WUP48942.1"/>
    </source>
</evidence>
<proteinExistence type="predicted"/>
<evidence type="ECO:0000259" key="1">
    <source>
        <dbReference type="Pfam" id="PF12728"/>
    </source>
</evidence>
<organism evidence="2 3">
    <name type="scientific">Micromonospora globbae</name>
    <dbReference type="NCBI Taxonomy" id="1894969"/>
    <lineage>
        <taxon>Bacteria</taxon>
        <taxon>Bacillati</taxon>
        <taxon>Actinomycetota</taxon>
        <taxon>Actinomycetes</taxon>
        <taxon>Micromonosporales</taxon>
        <taxon>Micromonosporaceae</taxon>
        <taxon>Micromonospora</taxon>
    </lineage>
</organism>
<dbReference type="Proteomes" id="UP001432190">
    <property type="component" value="Chromosome"/>
</dbReference>
<accession>A0ABZ1S6D9</accession>
<dbReference type="EMBL" id="CP108084">
    <property type="protein sequence ID" value="WUP48942.1"/>
    <property type="molecule type" value="Genomic_DNA"/>
</dbReference>
<sequence>MLPSPSPEHPPPSGKGVWTLERIRALGAVTDIATTGQIFGLSRSTAYEMAQAGTLPVPVIRVGSRYRVSVAAIIAVLTATEPTRPPPST</sequence>
<protein>
    <submittedName>
        <fullName evidence="2">Helix-turn-helix domain-containing protein</fullName>
    </submittedName>
</protein>
<dbReference type="Pfam" id="PF12728">
    <property type="entry name" value="HTH_17"/>
    <property type="match status" value="1"/>
</dbReference>